<evidence type="ECO:0000313" key="4">
    <source>
        <dbReference type="Proteomes" id="UP000281741"/>
    </source>
</evidence>
<proteinExistence type="predicted"/>
<dbReference type="Proteomes" id="UP000274073">
    <property type="component" value="Chromosome"/>
</dbReference>
<dbReference type="EMBL" id="CP033912">
    <property type="protein sequence ID" value="AZA96583.1"/>
    <property type="molecule type" value="Genomic_DNA"/>
</dbReference>
<sequence length="63" mass="7380">MNAEKNNCLSSMKGYSPDFQSYFSDCLDEIFNRQVYSQSFYADSLIIQRVKFESDDYQNRGGK</sequence>
<dbReference type="Proteomes" id="UP000281741">
    <property type="component" value="Chromosome"/>
</dbReference>
<name>A0A3G6R3Y6_9FLAO</name>
<evidence type="ECO:0000313" key="2">
    <source>
        <dbReference type="EMBL" id="AZA96583.1"/>
    </source>
</evidence>
<organism evidence="1 3">
    <name type="scientific">Chryseobacterium shandongense</name>
    <dbReference type="NCBI Taxonomy" id="1493872"/>
    <lineage>
        <taxon>Bacteria</taxon>
        <taxon>Pseudomonadati</taxon>
        <taxon>Bacteroidota</taxon>
        <taxon>Flavobacteriia</taxon>
        <taxon>Flavobacteriales</taxon>
        <taxon>Weeksellaceae</taxon>
        <taxon>Chryseobacterium group</taxon>
        <taxon>Chryseobacterium</taxon>
    </lineage>
</organism>
<evidence type="ECO:0000313" key="3">
    <source>
        <dbReference type="Proteomes" id="UP000274073"/>
    </source>
</evidence>
<reference evidence="3 4" key="1">
    <citation type="submission" date="2018-11" db="EMBL/GenBank/DDBJ databases">
        <title>Proposal to divide the Flavobacteriaceae and reorganize its genera based on Amino Acid Identity values calculated from whole genome sequences.</title>
        <authorList>
            <person name="Nicholson A.C."/>
            <person name="Gulvik C.A."/>
            <person name="Whitney A.M."/>
            <person name="Humrighouse B.W."/>
            <person name="Bell M."/>
            <person name="Holmes B."/>
            <person name="Steigerwalt A.G."/>
            <person name="Villarma A."/>
            <person name="Sheth M."/>
            <person name="Batra D."/>
            <person name="Pryor J."/>
            <person name="Bernardet J.-F."/>
            <person name="Hugo C."/>
            <person name="Kampfer P."/>
            <person name="Newman J."/>
            <person name="McQuiston J.R."/>
        </authorList>
    </citation>
    <scope>NUCLEOTIDE SEQUENCE [LARGE SCALE GENOMIC DNA]</scope>
    <source>
        <strain evidence="1 3">G0207</strain>
        <strain evidence="2 4">H5143</strain>
    </source>
</reference>
<keyword evidence="4" id="KW-1185">Reference proteome</keyword>
<gene>
    <name evidence="1" type="ORF">EG349_15045</name>
    <name evidence="2" type="ORF">EG353_13830</name>
</gene>
<dbReference type="EMBL" id="CP033915">
    <property type="protein sequence ID" value="AZA88021.1"/>
    <property type="molecule type" value="Genomic_DNA"/>
</dbReference>
<dbReference type="KEGG" id="csha:EG350_02315"/>
<evidence type="ECO:0000313" key="1">
    <source>
        <dbReference type="EMBL" id="AZA88021.1"/>
    </source>
</evidence>
<dbReference type="AlphaFoldDB" id="A0A3G6R3Y6"/>
<protein>
    <submittedName>
        <fullName evidence="1">Uncharacterized protein</fullName>
    </submittedName>
</protein>
<accession>A0A3G6R3Y6</accession>